<dbReference type="AlphaFoldDB" id="A0A2A7M0G3"/>
<organism evidence="3 5">
    <name type="scientific">Escherichia coli</name>
    <dbReference type="NCBI Taxonomy" id="562"/>
    <lineage>
        <taxon>Bacteria</taxon>
        <taxon>Pseudomonadati</taxon>
        <taxon>Pseudomonadota</taxon>
        <taxon>Gammaproteobacteria</taxon>
        <taxon>Enterobacterales</taxon>
        <taxon>Enterobacteriaceae</taxon>
        <taxon>Escherichia</taxon>
    </lineage>
</organism>
<gene>
    <name evidence="1" type="ORF">D3G36_15265</name>
    <name evidence="2" type="ORF">GTP92_09815</name>
    <name evidence="4" type="ORF">NCTC8603_02367</name>
    <name evidence="3" type="ORF">NCTC8621_01489</name>
</gene>
<dbReference type="EMBL" id="UGEE01000003">
    <property type="protein sequence ID" value="STK79878.1"/>
    <property type="molecule type" value="Genomic_DNA"/>
</dbReference>
<dbReference type="Proteomes" id="UP000255153">
    <property type="component" value="Unassembled WGS sequence"/>
</dbReference>
<evidence type="ECO:0000313" key="6">
    <source>
        <dbReference type="Proteomes" id="UP000255153"/>
    </source>
</evidence>
<dbReference type="EMBL" id="AASATZ010000020">
    <property type="protein sequence ID" value="EFA4419204.1"/>
    <property type="molecule type" value="Genomic_DNA"/>
</dbReference>
<dbReference type="Proteomes" id="UP000600030">
    <property type="component" value="Unassembled WGS sequence"/>
</dbReference>
<evidence type="ECO:0000313" key="3">
    <source>
        <dbReference type="EMBL" id="STH81557.1"/>
    </source>
</evidence>
<name>A0A2A7M0G3_ECOLX</name>
<evidence type="ECO:0000313" key="4">
    <source>
        <dbReference type="EMBL" id="STK79878.1"/>
    </source>
</evidence>
<proteinExistence type="predicted"/>
<dbReference type="EMBL" id="UGBW01000003">
    <property type="protein sequence ID" value="STH81557.1"/>
    <property type="molecule type" value="Genomic_DNA"/>
</dbReference>
<dbReference type="Proteomes" id="UP000591371">
    <property type="component" value="Unassembled WGS sequence"/>
</dbReference>
<evidence type="ECO:0000313" key="5">
    <source>
        <dbReference type="Proteomes" id="UP000255093"/>
    </source>
</evidence>
<protein>
    <submittedName>
        <fullName evidence="3">Uncharacterized protein</fullName>
    </submittedName>
</protein>
<sequence length="223" mass="26311">MKTTLPLIASISVDEQKNRLIECFREYWGVQQINDRHDNIALRVGKGKHGCHFIWSEKNIDIHYYCDREMSPQEWSKIVTVMTVALDTPIPPYYLDRDEKRHRTTLRKTHRRGDNSIGCFIYPYKEEANGGWDYNVESLFIYECDFTILAAGIKACYPLNNGERAFDYTSWNEFTVAECERIISSWLDAGQENESYTPFIQYVVEWMQPLMREYDTIMIEGNL</sequence>
<reference evidence="2" key="2">
    <citation type="submission" date="2020-01" db="EMBL/GenBank/DDBJ databases">
        <authorList>
            <consortium name="GenomeTrakr network: Whole genome sequencing for foodborne pathogen traceback"/>
        </authorList>
    </citation>
    <scope>NUCLEOTIDE SEQUENCE</scope>
    <source>
        <strain evidence="1 7">PSU-1190</strain>
        <strain evidence="2">PSU-2311</strain>
    </source>
</reference>
<dbReference type="Proteomes" id="UP000255093">
    <property type="component" value="Unassembled WGS sequence"/>
</dbReference>
<reference evidence="5 6" key="1">
    <citation type="submission" date="2018-06" db="EMBL/GenBank/DDBJ databases">
        <authorList>
            <consortium name="Pathogen Informatics"/>
            <person name="Doyle S."/>
        </authorList>
    </citation>
    <scope>NUCLEOTIDE SEQUENCE [LARGE SCALE GENOMIC DNA]</scope>
    <source>
        <strain evidence="4 6">NCTC8603</strain>
        <strain evidence="3 5">NCTC8621</strain>
    </source>
</reference>
<evidence type="ECO:0000313" key="2">
    <source>
        <dbReference type="EMBL" id="EGO6678618.1"/>
    </source>
</evidence>
<evidence type="ECO:0000313" key="1">
    <source>
        <dbReference type="EMBL" id="EFA4419204.1"/>
    </source>
</evidence>
<dbReference type="RefSeq" id="WP_000858968.1">
    <property type="nucleotide sequence ID" value="NZ_CABEEY010000003.1"/>
</dbReference>
<evidence type="ECO:0000313" key="7">
    <source>
        <dbReference type="Proteomes" id="UP000591371"/>
    </source>
</evidence>
<accession>A0A2A7M0G3</accession>
<dbReference type="EMBL" id="AAXDPX010000007">
    <property type="protein sequence ID" value="EGO6678618.1"/>
    <property type="molecule type" value="Genomic_DNA"/>
</dbReference>